<proteinExistence type="predicted"/>
<dbReference type="InParanoid" id="A0A059B8W6"/>
<accession>A0A059B8W6</accession>
<protein>
    <submittedName>
        <fullName evidence="1">Uncharacterized protein</fullName>
    </submittedName>
</protein>
<gene>
    <name evidence="1" type="ORF">EUGRSUZ_H05083</name>
</gene>
<dbReference type="AlphaFoldDB" id="A0A059B8W6"/>
<dbReference type="EMBL" id="KK198760">
    <property type="protein sequence ID" value="KCW62444.1"/>
    <property type="molecule type" value="Genomic_DNA"/>
</dbReference>
<dbReference type="Gramene" id="KCW62444">
    <property type="protein sequence ID" value="KCW62444"/>
    <property type="gene ID" value="EUGRSUZ_H05083"/>
</dbReference>
<reference evidence="1" key="1">
    <citation type="submission" date="2013-07" db="EMBL/GenBank/DDBJ databases">
        <title>The genome of Eucalyptus grandis.</title>
        <authorList>
            <person name="Schmutz J."/>
            <person name="Hayes R."/>
            <person name="Myburg A."/>
            <person name="Tuskan G."/>
            <person name="Grattapaglia D."/>
            <person name="Rokhsar D.S."/>
        </authorList>
    </citation>
    <scope>NUCLEOTIDE SEQUENCE</scope>
    <source>
        <tissue evidence="1">Leaf extractions</tissue>
    </source>
</reference>
<sequence>MVSDIQGRIKAALALKPGEGKSSQAATANVLRNKPSSLSSPMKYSSLTQHSCNTLSSTRHTLLKIITTGQHQMRNLTATKLTKSKSISDRQTMVIVSDIQGRKYSSTSSQAWRRRKLLGGHCECF</sequence>
<organism evidence="1">
    <name type="scientific">Eucalyptus grandis</name>
    <name type="common">Flooded gum</name>
    <dbReference type="NCBI Taxonomy" id="71139"/>
    <lineage>
        <taxon>Eukaryota</taxon>
        <taxon>Viridiplantae</taxon>
        <taxon>Streptophyta</taxon>
        <taxon>Embryophyta</taxon>
        <taxon>Tracheophyta</taxon>
        <taxon>Spermatophyta</taxon>
        <taxon>Magnoliopsida</taxon>
        <taxon>eudicotyledons</taxon>
        <taxon>Gunneridae</taxon>
        <taxon>Pentapetalae</taxon>
        <taxon>rosids</taxon>
        <taxon>malvids</taxon>
        <taxon>Myrtales</taxon>
        <taxon>Myrtaceae</taxon>
        <taxon>Myrtoideae</taxon>
        <taxon>Eucalypteae</taxon>
        <taxon>Eucalyptus</taxon>
    </lineage>
</organism>
<name>A0A059B8W6_EUCGR</name>
<evidence type="ECO:0000313" key="1">
    <source>
        <dbReference type="EMBL" id="KCW62444.1"/>
    </source>
</evidence>